<sequence>MNHSGGIEGAKGEPFHASQESDVPDDYTIPFITNFLLKVPVNGALLCDAFIGRVRFDDHWMGMRDAASPGFHQSQCGVFVVDGRTGPC</sequence>
<gene>
    <name evidence="2" type="ORF">HNQ08_000899</name>
</gene>
<comment type="caution">
    <text evidence="2">The sequence shown here is derived from an EMBL/GenBank/DDBJ whole genome shotgun (WGS) entry which is preliminary data.</text>
</comment>
<dbReference type="AlphaFoldDB" id="A0A7W8NC50"/>
<accession>A0A7W8NC50</accession>
<protein>
    <submittedName>
        <fullName evidence="2">Uncharacterized protein</fullName>
    </submittedName>
</protein>
<feature type="region of interest" description="Disordered" evidence="1">
    <location>
        <begin position="1"/>
        <end position="21"/>
    </location>
</feature>
<evidence type="ECO:0000313" key="3">
    <source>
        <dbReference type="Proteomes" id="UP000552709"/>
    </source>
</evidence>
<name>A0A7W8NC50_9DEIO</name>
<evidence type="ECO:0000313" key="2">
    <source>
        <dbReference type="EMBL" id="MBB5361814.1"/>
    </source>
</evidence>
<proteinExistence type="predicted"/>
<dbReference type="Proteomes" id="UP000552709">
    <property type="component" value="Unassembled WGS sequence"/>
</dbReference>
<keyword evidence="3" id="KW-1185">Reference proteome</keyword>
<dbReference type="EMBL" id="JACHFL010000002">
    <property type="protein sequence ID" value="MBB5361814.1"/>
    <property type="molecule type" value="Genomic_DNA"/>
</dbReference>
<organism evidence="2 3">
    <name type="scientific">Deinococcus humi</name>
    <dbReference type="NCBI Taxonomy" id="662880"/>
    <lineage>
        <taxon>Bacteria</taxon>
        <taxon>Thermotogati</taxon>
        <taxon>Deinococcota</taxon>
        <taxon>Deinococci</taxon>
        <taxon>Deinococcales</taxon>
        <taxon>Deinococcaceae</taxon>
        <taxon>Deinococcus</taxon>
    </lineage>
</organism>
<reference evidence="2 3" key="1">
    <citation type="submission" date="2020-08" db="EMBL/GenBank/DDBJ databases">
        <title>Genomic Encyclopedia of Type Strains, Phase IV (KMG-IV): sequencing the most valuable type-strain genomes for metagenomic binning, comparative biology and taxonomic classification.</title>
        <authorList>
            <person name="Goeker M."/>
        </authorList>
    </citation>
    <scope>NUCLEOTIDE SEQUENCE [LARGE SCALE GENOMIC DNA]</scope>
    <source>
        <strain evidence="2 3">DSM 27939</strain>
    </source>
</reference>
<evidence type="ECO:0000256" key="1">
    <source>
        <dbReference type="SAM" id="MobiDB-lite"/>
    </source>
</evidence>